<dbReference type="InterPro" id="IPR036388">
    <property type="entry name" value="WH-like_DNA-bd_sf"/>
</dbReference>
<comment type="similarity">
    <text evidence="1">Belongs to the LysR transcriptional regulatory family.</text>
</comment>
<comment type="caution">
    <text evidence="6">The sequence shown here is derived from an EMBL/GenBank/DDBJ whole genome shotgun (WGS) entry which is preliminary data.</text>
</comment>
<sequence>MRLDNFDLNLLVAFDVLMQEQSVTRAANRLNVTQSAMSASLKRLRESFQDDILSQHGKKLIPTPFALALQPEIAEKIFELRALIARQGRFDPGQSERHFRIAASDYVTTVLLAPLVTALLSEAPGIAFSFELPGPAQQIALANGELDLLLTPEAFVHPDHPCEMVFEENHVTVGWSGNPVVDAPLSRQAFEDAGHVAVSVGRQFTFAEQWFKSQGIERRIVVRAPSFIQAPYLVPETNLLCVMHERLARLMARHLPLRVMEMPFAIPPMREMMQFHATRKDDPGLSWLRERIADAATAR</sequence>
<evidence type="ECO:0000256" key="3">
    <source>
        <dbReference type="ARBA" id="ARBA00023125"/>
    </source>
</evidence>
<dbReference type="PANTHER" id="PTHR30118:SF6">
    <property type="entry name" value="HTH-TYPE TRANSCRIPTIONAL REGULATOR LEUO"/>
    <property type="match status" value="1"/>
</dbReference>
<dbReference type="PROSITE" id="PS50931">
    <property type="entry name" value="HTH_LYSR"/>
    <property type="match status" value="1"/>
</dbReference>
<accession>A0ABP9KCT8</accession>
<evidence type="ECO:0000313" key="6">
    <source>
        <dbReference type="EMBL" id="GAA5054588.1"/>
    </source>
</evidence>
<evidence type="ECO:0000256" key="4">
    <source>
        <dbReference type="ARBA" id="ARBA00023163"/>
    </source>
</evidence>
<proteinExistence type="inferred from homology"/>
<evidence type="ECO:0000313" key="7">
    <source>
        <dbReference type="Proteomes" id="UP001500518"/>
    </source>
</evidence>
<reference evidence="7" key="1">
    <citation type="journal article" date="2019" name="Int. J. Syst. Evol. Microbiol.">
        <title>The Global Catalogue of Microorganisms (GCM) 10K type strain sequencing project: providing services to taxonomists for standard genome sequencing and annotation.</title>
        <authorList>
            <consortium name="The Broad Institute Genomics Platform"/>
            <consortium name="The Broad Institute Genome Sequencing Center for Infectious Disease"/>
            <person name="Wu L."/>
            <person name="Ma J."/>
        </authorList>
    </citation>
    <scope>NUCLEOTIDE SEQUENCE [LARGE SCALE GENOMIC DNA]</scope>
    <source>
        <strain evidence="7">JCM 18014</strain>
    </source>
</reference>
<evidence type="ECO:0000259" key="5">
    <source>
        <dbReference type="PROSITE" id="PS50931"/>
    </source>
</evidence>
<keyword evidence="2" id="KW-0805">Transcription regulation</keyword>
<dbReference type="InterPro" id="IPR036390">
    <property type="entry name" value="WH_DNA-bd_sf"/>
</dbReference>
<dbReference type="SUPFAM" id="SSF53850">
    <property type="entry name" value="Periplasmic binding protein-like II"/>
    <property type="match status" value="1"/>
</dbReference>
<dbReference type="SUPFAM" id="SSF46785">
    <property type="entry name" value="Winged helix' DNA-binding domain"/>
    <property type="match status" value="1"/>
</dbReference>
<dbReference type="Gene3D" id="1.10.10.10">
    <property type="entry name" value="Winged helix-like DNA-binding domain superfamily/Winged helix DNA-binding domain"/>
    <property type="match status" value="1"/>
</dbReference>
<feature type="domain" description="HTH lysR-type" evidence="5">
    <location>
        <begin position="6"/>
        <end position="63"/>
    </location>
</feature>
<dbReference type="InterPro" id="IPR005119">
    <property type="entry name" value="LysR_subst-bd"/>
</dbReference>
<keyword evidence="7" id="KW-1185">Reference proteome</keyword>
<dbReference type="EMBL" id="BAABHV010000010">
    <property type="protein sequence ID" value="GAA5054588.1"/>
    <property type="molecule type" value="Genomic_DNA"/>
</dbReference>
<keyword evidence="4" id="KW-0804">Transcription</keyword>
<evidence type="ECO:0000256" key="2">
    <source>
        <dbReference type="ARBA" id="ARBA00023015"/>
    </source>
</evidence>
<dbReference type="InterPro" id="IPR000847">
    <property type="entry name" value="LysR_HTH_N"/>
</dbReference>
<dbReference type="RefSeq" id="WP_346032741.1">
    <property type="nucleotide sequence ID" value="NZ_BAABHV010000010.1"/>
</dbReference>
<dbReference type="Pfam" id="PF03466">
    <property type="entry name" value="LysR_substrate"/>
    <property type="match status" value="1"/>
</dbReference>
<gene>
    <name evidence="6" type="ORF">GCM10023208_17580</name>
</gene>
<protein>
    <submittedName>
        <fullName evidence="6">LysR substrate-binding domain-containing protein</fullName>
    </submittedName>
</protein>
<name>A0ABP9KCT8_9SPHN</name>
<dbReference type="Proteomes" id="UP001500518">
    <property type="component" value="Unassembled WGS sequence"/>
</dbReference>
<dbReference type="InterPro" id="IPR050389">
    <property type="entry name" value="LysR-type_TF"/>
</dbReference>
<dbReference type="PANTHER" id="PTHR30118">
    <property type="entry name" value="HTH-TYPE TRANSCRIPTIONAL REGULATOR LEUO-RELATED"/>
    <property type="match status" value="1"/>
</dbReference>
<evidence type="ECO:0000256" key="1">
    <source>
        <dbReference type="ARBA" id="ARBA00009437"/>
    </source>
</evidence>
<organism evidence="6 7">
    <name type="scientific">Erythrobacter westpacificensis</name>
    <dbReference type="NCBI Taxonomy" id="1055231"/>
    <lineage>
        <taxon>Bacteria</taxon>
        <taxon>Pseudomonadati</taxon>
        <taxon>Pseudomonadota</taxon>
        <taxon>Alphaproteobacteria</taxon>
        <taxon>Sphingomonadales</taxon>
        <taxon>Erythrobacteraceae</taxon>
        <taxon>Erythrobacter/Porphyrobacter group</taxon>
        <taxon>Erythrobacter</taxon>
    </lineage>
</organism>
<dbReference type="Gene3D" id="3.40.190.10">
    <property type="entry name" value="Periplasmic binding protein-like II"/>
    <property type="match status" value="2"/>
</dbReference>
<keyword evidence="3" id="KW-0238">DNA-binding</keyword>
<dbReference type="Pfam" id="PF00126">
    <property type="entry name" value="HTH_1"/>
    <property type="match status" value="1"/>
</dbReference>